<dbReference type="EMBL" id="KC977571">
    <property type="protein sequence ID" value="AGO85495.2"/>
    <property type="molecule type" value="Genomic_DNA"/>
</dbReference>
<evidence type="ECO:0000313" key="2">
    <source>
        <dbReference type="Proteomes" id="UP000204584"/>
    </source>
</evidence>
<accession>S4W594</accession>
<sequence>MDVDDYVQPADLLPPSPALLERVRDELGPWRNHSAIHAIIVDVDEQGLVRVAFEVFPAVAAKSDLPKALWLGALRGCRVIVHHRAAPDDAIWAPTSMRVLDQRCRSASASPSTPRQRQSPLTAMATPLIALDDPTGTSGGLASPLVAARVTDGDIKVEPAGAVPIPTHPQ</sequence>
<name>S4W594_9VIRU</name>
<proteinExistence type="predicted"/>
<dbReference type="Proteomes" id="UP000204584">
    <property type="component" value="Segment"/>
</dbReference>
<gene>
    <name evidence="1" type="ORF">psal_cds_1199</name>
</gene>
<dbReference type="KEGG" id="vg:16607282"/>
<evidence type="ECO:0000313" key="1">
    <source>
        <dbReference type="EMBL" id="AGO85495.2"/>
    </source>
</evidence>
<organism evidence="1 2">
    <name type="scientific">Pandoravirus salinus</name>
    <dbReference type="NCBI Taxonomy" id="1349410"/>
    <lineage>
        <taxon>Viruses</taxon>
        <taxon>Pandoravirus</taxon>
    </lineage>
</organism>
<reference evidence="1 2" key="1">
    <citation type="journal article" date="2013" name="Science">
        <title>Pandoraviruses: amoeba viruses with genomes up to 2.5 Mb reaching that of parasitic eukaryotes.</title>
        <authorList>
            <person name="Philippe N."/>
            <person name="Legendre M."/>
            <person name="Doutre G."/>
            <person name="Coute Y."/>
            <person name="Poirot O."/>
            <person name="Lescot M."/>
            <person name="Arslan D."/>
            <person name="Seltzer V."/>
            <person name="Bertaux L."/>
            <person name="Bruley C."/>
            <person name="Garin J."/>
            <person name="Claverie J.M."/>
            <person name="Abergel C."/>
        </authorList>
    </citation>
    <scope>NUCLEOTIDE SEQUENCE [LARGE SCALE GENOMIC DNA]</scope>
</reference>
<keyword evidence="2" id="KW-1185">Reference proteome</keyword>
<protein>
    <submittedName>
        <fullName evidence="1">Uncharacterized protein</fullName>
    </submittedName>
</protein>
<dbReference type="RefSeq" id="YP_008438574.2">
    <property type="nucleotide sequence ID" value="NC_022098.1"/>
</dbReference>
<dbReference type="GeneID" id="16607282"/>